<dbReference type="Gene3D" id="2.10.110.10">
    <property type="entry name" value="Cysteine Rich Protein"/>
    <property type="match status" value="1"/>
</dbReference>
<feature type="region of interest" description="Disordered" evidence="12">
    <location>
        <begin position="1"/>
        <end position="143"/>
    </location>
</feature>
<organism evidence="14 15">
    <name type="scientific">Canis lupus familiaris</name>
    <name type="common">Dog</name>
    <name type="synonym">Canis familiaris</name>
    <dbReference type="NCBI Taxonomy" id="9615"/>
    <lineage>
        <taxon>Eukaryota</taxon>
        <taxon>Metazoa</taxon>
        <taxon>Chordata</taxon>
        <taxon>Craniata</taxon>
        <taxon>Vertebrata</taxon>
        <taxon>Euteleostomi</taxon>
        <taxon>Mammalia</taxon>
        <taxon>Eutheria</taxon>
        <taxon>Laurasiatheria</taxon>
        <taxon>Carnivora</taxon>
        <taxon>Caniformia</taxon>
        <taxon>Canidae</taxon>
        <taxon>Canis</taxon>
    </lineage>
</organism>
<evidence type="ECO:0000256" key="8">
    <source>
        <dbReference type="ARBA" id="ARBA00023242"/>
    </source>
</evidence>
<dbReference type="SUPFAM" id="SSF57716">
    <property type="entry name" value="Glucocorticoid receptor-like (DNA-binding domain)"/>
    <property type="match status" value="2"/>
</dbReference>
<evidence type="ECO:0000256" key="9">
    <source>
        <dbReference type="ARBA" id="ARBA00044161"/>
    </source>
</evidence>
<dbReference type="InterPro" id="IPR001781">
    <property type="entry name" value="Znf_LIM"/>
</dbReference>
<reference evidence="14" key="2">
    <citation type="submission" date="2025-08" db="UniProtKB">
        <authorList>
            <consortium name="Ensembl"/>
        </authorList>
    </citation>
    <scope>IDENTIFICATION</scope>
</reference>
<sequence length="329" mass="34362">RHLFRVAETRCSLGAGRFGSAEAGKGSRGSRAPQRSRGGAGGPSAWGEPPRPAPVSAGRGSLLSRRRVPGEGAGRGADARRRETAGRGGTRRFVPGPRPLPSRERPPPGAPALRGVRDPRGGAGSQATPRVGGASGGHALGWAGRRAGHAPGVYKGCGAPRAAPACPRAVPPVPRAPPACVVCARLEMPVWGGGNRCAACGGTVYHAEEVQCDGRSFHRCCFLCMVCRKNLDSTTVAIHDEEIYCRSCYGKKYGPKGYGYGQGAGTLSTDRGERLGIKPESDRSSQCINEPVLRSTWLTFTPDQGQASNETERQGLSHGTPGHLQGTSQ</sequence>
<keyword evidence="3 11" id="KW-0479">Metal-binding</keyword>
<reference evidence="14" key="1">
    <citation type="submission" date="2018-10" db="EMBL/GenBank/DDBJ databases">
        <title>De novo assembly of a Great Dane genome.</title>
        <authorList>
            <person name="Kidd J.M."/>
            <person name="Pendleton A.L."/>
            <person name="Shen F."/>
            <person name="Emery S."/>
        </authorList>
    </citation>
    <scope>NUCLEOTIDE SEQUENCE [LARGE SCALE GENOMIC DNA]</scope>
    <source>
        <strain evidence="14">Great Dane</strain>
    </source>
</reference>
<keyword evidence="2" id="KW-0217">Developmental protein</keyword>
<dbReference type="GO" id="GO:0030154">
    <property type="term" value="P:cell differentiation"/>
    <property type="evidence" value="ECO:0007669"/>
    <property type="project" value="UniProtKB-KW"/>
</dbReference>
<protein>
    <recommendedName>
        <fullName evidence="9">Cysteine and glycine-rich protein 2</fullName>
    </recommendedName>
    <alternativeName>
        <fullName evidence="10">Cysteine-rich protein 2</fullName>
    </alternativeName>
</protein>
<gene>
    <name evidence="14" type="primary">CSRP2</name>
</gene>
<dbReference type="PROSITE" id="PS00478">
    <property type="entry name" value="LIM_DOMAIN_1"/>
    <property type="match status" value="1"/>
</dbReference>
<keyword evidence="4" id="KW-0677">Repeat</keyword>
<evidence type="ECO:0000256" key="5">
    <source>
        <dbReference type="ARBA" id="ARBA00022782"/>
    </source>
</evidence>
<dbReference type="PROSITE" id="PS50023">
    <property type="entry name" value="LIM_DOMAIN_2"/>
    <property type="match status" value="1"/>
</dbReference>
<comment type="subcellular location">
    <subcellularLocation>
        <location evidence="1">Nucleus</location>
    </subcellularLocation>
</comment>
<evidence type="ECO:0000313" key="15">
    <source>
        <dbReference type="Proteomes" id="UP000694542"/>
    </source>
</evidence>
<evidence type="ECO:0000313" key="14">
    <source>
        <dbReference type="Ensembl" id="ENSCAFP00040008784.1"/>
    </source>
</evidence>
<evidence type="ECO:0000256" key="11">
    <source>
        <dbReference type="PROSITE-ProRule" id="PRU00125"/>
    </source>
</evidence>
<dbReference type="GO" id="GO:0005634">
    <property type="term" value="C:nucleus"/>
    <property type="evidence" value="ECO:0007669"/>
    <property type="project" value="UniProtKB-SubCell"/>
</dbReference>
<dbReference type="PANTHER" id="PTHR24215:SF3">
    <property type="entry name" value="CYSTEINE AND GLYCINE-RICH PROTEIN 2"/>
    <property type="match status" value="1"/>
</dbReference>
<name>A0A8C0QCY6_CANLF</name>
<dbReference type="SMART" id="SM00132">
    <property type="entry name" value="LIM"/>
    <property type="match status" value="1"/>
</dbReference>
<feature type="compositionally biased region" description="Polar residues" evidence="12">
    <location>
        <begin position="299"/>
        <end position="309"/>
    </location>
</feature>
<keyword evidence="6 11" id="KW-0862">Zinc</keyword>
<evidence type="ECO:0000259" key="13">
    <source>
        <dbReference type="PROSITE" id="PS50023"/>
    </source>
</evidence>
<keyword evidence="7 11" id="KW-0440">LIM domain</keyword>
<dbReference type="PANTHER" id="PTHR24215">
    <property type="entry name" value="RHO-GTPASE-ACTIVATING PROTEIN LRG1"/>
    <property type="match status" value="1"/>
</dbReference>
<dbReference type="FunFam" id="2.10.110.10:FF:000001">
    <property type="entry name" value="Cysteine and glycine-rich protein 1"/>
    <property type="match status" value="1"/>
</dbReference>
<accession>A0A8C0QCY6</accession>
<dbReference type="AlphaFoldDB" id="A0A8C0QCY6"/>
<evidence type="ECO:0000256" key="3">
    <source>
        <dbReference type="ARBA" id="ARBA00022723"/>
    </source>
</evidence>
<feature type="domain" description="LIM zinc-binding" evidence="13">
    <location>
        <begin position="195"/>
        <end position="255"/>
    </location>
</feature>
<keyword evidence="5" id="KW-0221">Differentiation</keyword>
<feature type="region of interest" description="Disordered" evidence="12">
    <location>
        <begin position="299"/>
        <end position="329"/>
    </location>
</feature>
<evidence type="ECO:0000256" key="10">
    <source>
        <dbReference type="ARBA" id="ARBA00044322"/>
    </source>
</evidence>
<dbReference type="CDD" id="cd09480">
    <property type="entry name" value="LIM1_CRP2"/>
    <property type="match status" value="1"/>
</dbReference>
<evidence type="ECO:0000256" key="1">
    <source>
        <dbReference type="ARBA" id="ARBA00004123"/>
    </source>
</evidence>
<evidence type="ECO:0000256" key="4">
    <source>
        <dbReference type="ARBA" id="ARBA00022737"/>
    </source>
</evidence>
<dbReference type="Proteomes" id="UP000694542">
    <property type="component" value="Chromosome 15"/>
</dbReference>
<evidence type="ECO:0000256" key="7">
    <source>
        <dbReference type="ARBA" id="ARBA00023038"/>
    </source>
</evidence>
<evidence type="ECO:0000256" key="6">
    <source>
        <dbReference type="ARBA" id="ARBA00022833"/>
    </source>
</evidence>
<dbReference type="GO" id="GO:0046872">
    <property type="term" value="F:metal ion binding"/>
    <property type="evidence" value="ECO:0007669"/>
    <property type="project" value="UniProtKB-KW"/>
</dbReference>
<keyword evidence="8" id="KW-0539">Nucleus</keyword>
<evidence type="ECO:0000256" key="12">
    <source>
        <dbReference type="SAM" id="MobiDB-lite"/>
    </source>
</evidence>
<evidence type="ECO:0000256" key="2">
    <source>
        <dbReference type="ARBA" id="ARBA00022473"/>
    </source>
</evidence>
<dbReference type="Ensembl" id="ENSCAFT00040010128.1">
    <property type="protein sequence ID" value="ENSCAFP00040008784.1"/>
    <property type="gene ID" value="ENSCAFG00040005378.1"/>
</dbReference>
<dbReference type="Pfam" id="PF00412">
    <property type="entry name" value="LIM"/>
    <property type="match status" value="1"/>
</dbReference>
<proteinExistence type="predicted"/>